<feature type="compositionally biased region" description="Basic and acidic residues" evidence="1">
    <location>
        <begin position="112"/>
        <end position="121"/>
    </location>
</feature>
<protein>
    <submittedName>
        <fullName evidence="2">Uncharacterized protein</fullName>
    </submittedName>
</protein>
<dbReference type="EMBL" id="JTDF01000251">
    <property type="protein sequence ID" value="KAF8571931.1"/>
    <property type="molecule type" value="Genomic_DNA"/>
</dbReference>
<dbReference type="AlphaFoldDB" id="A0A8T0DZD2"/>
<dbReference type="OrthoDB" id="10365192at2759"/>
<dbReference type="Proteomes" id="UP000699462">
    <property type="component" value="Unassembled WGS sequence"/>
</dbReference>
<evidence type="ECO:0000313" key="2">
    <source>
        <dbReference type="EMBL" id="KAF8571931.1"/>
    </source>
</evidence>
<keyword evidence="3" id="KW-1185">Reference proteome</keyword>
<reference evidence="2 3" key="1">
    <citation type="submission" date="2019-07" db="EMBL/GenBank/DDBJ databases">
        <title>Annotation for the trematode Paragonimus westermani.</title>
        <authorList>
            <person name="Choi Y.-J."/>
        </authorList>
    </citation>
    <scope>NUCLEOTIDE SEQUENCE [LARGE SCALE GENOMIC DNA]</scope>
    <source>
        <strain evidence="2">180907_Pwestermani</strain>
    </source>
</reference>
<feature type="compositionally biased region" description="Polar residues" evidence="1">
    <location>
        <begin position="79"/>
        <end position="107"/>
    </location>
</feature>
<evidence type="ECO:0000313" key="3">
    <source>
        <dbReference type="Proteomes" id="UP000699462"/>
    </source>
</evidence>
<name>A0A8T0DZD2_9TREM</name>
<proteinExistence type="predicted"/>
<feature type="region of interest" description="Disordered" evidence="1">
    <location>
        <begin position="74"/>
        <end position="127"/>
    </location>
</feature>
<organism evidence="2 3">
    <name type="scientific">Paragonimus westermani</name>
    <dbReference type="NCBI Taxonomy" id="34504"/>
    <lineage>
        <taxon>Eukaryota</taxon>
        <taxon>Metazoa</taxon>
        <taxon>Spiralia</taxon>
        <taxon>Lophotrochozoa</taxon>
        <taxon>Platyhelminthes</taxon>
        <taxon>Trematoda</taxon>
        <taxon>Digenea</taxon>
        <taxon>Plagiorchiida</taxon>
        <taxon>Troglotremata</taxon>
        <taxon>Troglotrematidae</taxon>
        <taxon>Paragonimus</taxon>
    </lineage>
</organism>
<accession>A0A8T0DZD2</accession>
<sequence length="127" mass="14022">MFVSRPVQFPRLTALFVSGFLSGKSIPASQWPLIGRARQTRIGATGFGQFSPFPTRRHTEVDWMLGSSKTELFRKPVEQINSENGPKQRGQNAKRITSTPTSANHAQVSPDGESKPPRNKECTNGNP</sequence>
<comment type="caution">
    <text evidence="2">The sequence shown here is derived from an EMBL/GenBank/DDBJ whole genome shotgun (WGS) entry which is preliminary data.</text>
</comment>
<gene>
    <name evidence="2" type="ORF">P879_01249</name>
</gene>
<evidence type="ECO:0000256" key="1">
    <source>
        <dbReference type="SAM" id="MobiDB-lite"/>
    </source>
</evidence>